<evidence type="ECO:0000313" key="2">
    <source>
        <dbReference type="Proteomes" id="UP000531594"/>
    </source>
</evidence>
<protein>
    <recommendedName>
        <fullName evidence="3">Pullulanase</fullName>
    </recommendedName>
</protein>
<accession>A0A7X0LXD5</accession>
<dbReference type="InterPro" id="IPR045424">
    <property type="entry name" value="DUF6509"/>
</dbReference>
<dbReference type="Proteomes" id="UP000531594">
    <property type="component" value="Unassembled WGS sequence"/>
</dbReference>
<evidence type="ECO:0008006" key="3">
    <source>
        <dbReference type="Google" id="ProtNLM"/>
    </source>
</evidence>
<organism evidence="1 2">
    <name type="scientific">Bacillus benzoevorans</name>
    <dbReference type="NCBI Taxonomy" id="1456"/>
    <lineage>
        <taxon>Bacteria</taxon>
        <taxon>Bacillati</taxon>
        <taxon>Bacillota</taxon>
        <taxon>Bacilli</taxon>
        <taxon>Bacillales</taxon>
        <taxon>Bacillaceae</taxon>
        <taxon>Bacillus</taxon>
    </lineage>
</organism>
<evidence type="ECO:0000313" key="1">
    <source>
        <dbReference type="EMBL" id="MBB6446412.1"/>
    </source>
</evidence>
<dbReference type="Pfam" id="PF20119">
    <property type="entry name" value="DUF6509"/>
    <property type="match status" value="1"/>
</dbReference>
<gene>
    <name evidence="1" type="ORF">HNR53_003071</name>
</gene>
<dbReference type="RefSeq" id="WP_343065340.1">
    <property type="nucleotide sequence ID" value="NZ_JACHGK010000011.1"/>
</dbReference>
<name>A0A7X0LXD5_9BACI</name>
<reference evidence="1 2" key="1">
    <citation type="submission" date="2020-08" db="EMBL/GenBank/DDBJ databases">
        <title>Genomic Encyclopedia of Type Strains, Phase IV (KMG-IV): sequencing the most valuable type-strain genomes for metagenomic binning, comparative biology and taxonomic classification.</title>
        <authorList>
            <person name="Goeker M."/>
        </authorList>
    </citation>
    <scope>NUCLEOTIDE SEQUENCE [LARGE SCALE GENOMIC DNA]</scope>
    <source>
        <strain evidence="1 2">DSM 5391</strain>
    </source>
</reference>
<keyword evidence="2" id="KW-1185">Reference proteome</keyword>
<proteinExistence type="predicted"/>
<comment type="caution">
    <text evidence="1">The sequence shown here is derived from an EMBL/GenBank/DDBJ whole genome shotgun (WGS) entry which is preliminary data.</text>
</comment>
<sequence length="97" mass="11669">MNITEYTVEEIKDPTGILSGHRYEFMLNIEVSEDDELYNENGLQLKVLYFVDEKQTKIINYHFFDSLENKYLEFALEDEEEKLVGEFCREHYQDAEE</sequence>
<dbReference type="EMBL" id="JACHGK010000011">
    <property type="protein sequence ID" value="MBB6446412.1"/>
    <property type="molecule type" value="Genomic_DNA"/>
</dbReference>
<dbReference type="AlphaFoldDB" id="A0A7X0LXD5"/>